<evidence type="ECO:0000259" key="1">
    <source>
        <dbReference type="Pfam" id="PF05368"/>
    </source>
</evidence>
<dbReference type="Pfam" id="PF05368">
    <property type="entry name" value="NmrA"/>
    <property type="match status" value="1"/>
</dbReference>
<dbReference type="InterPro" id="IPR051783">
    <property type="entry name" value="NAD(P)-dependent_oxidoreduct"/>
</dbReference>
<feature type="domain" description="NmrA-like" evidence="1">
    <location>
        <begin position="5"/>
        <end position="76"/>
    </location>
</feature>
<protein>
    <submittedName>
        <fullName evidence="2">Reductase</fullName>
    </submittedName>
</protein>
<dbReference type="SUPFAM" id="SSF51735">
    <property type="entry name" value="NAD(P)-binding Rossmann-fold domains"/>
    <property type="match status" value="1"/>
</dbReference>
<dbReference type="EMBL" id="BIMR01000119">
    <property type="protein sequence ID" value="GCE76674.1"/>
    <property type="molecule type" value="Genomic_DNA"/>
</dbReference>
<dbReference type="Gene3D" id="3.40.50.720">
    <property type="entry name" value="NAD(P)-binding Rossmann-like Domain"/>
    <property type="match status" value="1"/>
</dbReference>
<evidence type="ECO:0000313" key="3">
    <source>
        <dbReference type="Proteomes" id="UP000289954"/>
    </source>
</evidence>
<evidence type="ECO:0000313" key="2">
    <source>
        <dbReference type="EMBL" id="GCE76674.1"/>
    </source>
</evidence>
<name>A0A402DRC4_9CELL</name>
<dbReference type="GO" id="GO:0004029">
    <property type="term" value="F:aldehyde dehydrogenase (NAD+) activity"/>
    <property type="evidence" value="ECO:0007669"/>
    <property type="project" value="TreeGrafter"/>
</dbReference>
<dbReference type="Proteomes" id="UP000289954">
    <property type="component" value="Unassembled WGS sequence"/>
</dbReference>
<dbReference type="InterPro" id="IPR036291">
    <property type="entry name" value="NAD(P)-bd_dom_sf"/>
</dbReference>
<dbReference type="PANTHER" id="PTHR48079">
    <property type="entry name" value="PROTEIN YEEZ"/>
    <property type="match status" value="1"/>
</dbReference>
<organism evidence="2 3">
    <name type="scientific">Cellulomonas biazotea</name>
    <dbReference type="NCBI Taxonomy" id="1709"/>
    <lineage>
        <taxon>Bacteria</taxon>
        <taxon>Bacillati</taxon>
        <taxon>Actinomycetota</taxon>
        <taxon>Actinomycetes</taxon>
        <taxon>Micrococcales</taxon>
        <taxon>Cellulomonadaceae</taxon>
        <taxon>Cellulomonas</taxon>
    </lineage>
</organism>
<dbReference type="PANTHER" id="PTHR48079:SF6">
    <property type="entry name" value="NAD(P)-BINDING DOMAIN-CONTAINING PROTEIN-RELATED"/>
    <property type="match status" value="1"/>
</dbReference>
<gene>
    <name evidence="2" type="ORF">CBZ_17300</name>
</gene>
<dbReference type="AlphaFoldDB" id="A0A402DRC4"/>
<dbReference type="OrthoDB" id="4820988at2"/>
<dbReference type="InterPro" id="IPR008030">
    <property type="entry name" value="NmrA-like"/>
</dbReference>
<dbReference type="GO" id="GO:0005737">
    <property type="term" value="C:cytoplasm"/>
    <property type="evidence" value="ECO:0007669"/>
    <property type="project" value="TreeGrafter"/>
</dbReference>
<accession>A0A402DRC4</accession>
<reference evidence="2 3" key="1">
    <citation type="submission" date="2019-01" db="EMBL/GenBank/DDBJ databases">
        <title>Draft genome sequence of Cellulomonas takizawaensis strain TKZ-21.</title>
        <authorList>
            <person name="Yamamura H."/>
            <person name="Hayashi T."/>
            <person name="Hamada M."/>
            <person name="Serisawa Y."/>
            <person name="Matsuyama K."/>
            <person name="Nakagawa Y."/>
            <person name="Otoguro M."/>
            <person name="Yanagida F."/>
            <person name="Hayakawa M."/>
        </authorList>
    </citation>
    <scope>NUCLEOTIDE SEQUENCE [LARGE SCALE GENOMIC DNA]</scope>
    <source>
        <strain evidence="2 3">NBRC12680</strain>
    </source>
</reference>
<sequence length="351" mass="37532">MRSALVVGGTGQVGRAVVPALVADRWDVRVLSRGSRHDDRTVEEWGARTVVGDRHDPDVLDRALRGGVDVVVDVVGFDDRDAAALLDRRAQIGSAVVVSSAAVYVDDAGDGFESERFGTFPVPLDEDAPTVDGGRGSYATGKVALERAWLGSDVPTTALRAAAIHGPGCVQPREWTFVKRVLDGRDVRVLAFDGASRFQTVATAVLAELVRLAAARPGDRVLNAGDPDAPTVAEIGEVVDATLGARTRTVTFDGPPRDGLGLTPWAVPHPLVLSMDRAARQLGYVAPGPYATTAPAAVRWLVEESRRRDWREAFPGFVRMEAMGDFFDYAAEDAFLAGRPVGPSDADRRPE</sequence>
<comment type="caution">
    <text evidence="2">The sequence shown here is derived from an EMBL/GenBank/DDBJ whole genome shotgun (WGS) entry which is preliminary data.</text>
</comment>
<dbReference type="RefSeq" id="WP_130781272.1">
    <property type="nucleotide sequence ID" value="NZ_BIMR01000119.1"/>
</dbReference>
<keyword evidence="3" id="KW-1185">Reference proteome</keyword>
<proteinExistence type="predicted"/>